<dbReference type="SUPFAM" id="SSF57850">
    <property type="entry name" value="RING/U-box"/>
    <property type="match status" value="1"/>
</dbReference>
<dbReference type="STRING" id="564608.C1MKF0"/>
<gene>
    <name evidence="6" type="ORF">MICPUCDRAFT_55314</name>
</gene>
<dbReference type="GeneID" id="9681333"/>
<dbReference type="GO" id="GO:0061630">
    <property type="term" value="F:ubiquitin protein ligase activity"/>
    <property type="evidence" value="ECO:0007669"/>
    <property type="project" value="InterPro"/>
</dbReference>
<dbReference type="SMART" id="SM00184">
    <property type="entry name" value="RING"/>
    <property type="match status" value="1"/>
</dbReference>
<dbReference type="GO" id="GO:0008270">
    <property type="term" value="F:zinc ion binding"/>
    <property type="evidence" value="ECO:0007669"/>
    <property type="project" value="UniProtKB-KW"/>
</dbReference>
<dbReference type="InterPro" id="IPR033103">
    <property type="entry name" value="DZIP3_RING-H2_finger"/>
</dbReference>
<dbReference type="PROSITE" id="PS50294">
    <property type="entry name" value="WD_REPEATS_REGION"/>
    <property type="match status" value="2"/>
</dbReference>
<dbReference type="PRINTS" id="PR00320">
    <property type="entry name" value="GPROTEINBRPT"/>
</dbReference>
<dbReference type="GO" id="GO:0000209">
    <property type="term" value="P:protein polyubiquitination"/>
    <property type="evidence" value="ECO:0007669"/>
    <property type="project" value="InterPro"/>
</dbReference>
<organism evidence="7">
    <name type="scientific">Micromonas pusilla (strain CCMP1545)</name>
    <name type="common">Picoplanktonic green alga</name>
    <dbReference type="NCBI Taxonomy" id="564608"/>
    <lineage>
        <taxon>Eukaryota</taxon>
        <taxon>Viridiplantae</taxon>
        <taxon>Chlorophyta</taxon>
        <taxon>Mamiellophyceae</taxon>
        <taxon>Mamiellales</taxon>
        <taxon>Mamiellaceae</taxon>
        <taxon>Micromonas</taxon>
    </lineage>
</organism>
<dbReference type="eggNOG" id="KOG0800">
    <property type="taxonomic scope" value="Eukaryota"/>
</dbReference>
<dbReference type="GO" id="GO:1990234">
    <property type="term" value="C:transferase complex"/>
    <property type="evidence" value="ECO:0007669"/>
    <property type="project" value="UniProtKB-ARBA"/>
</dbReference>
<keyword evidence="7" id="KW-1185">Reference proteome</keyword>
<accession>C1MKF0</accession>
<protein>
    <submittedName>
        <fullName evidence="6">WD40 repeat-containing protein</fullName>
    </submittedName>
</protein>
<dbReference type="InterPro" id="IPR013083">
    <property type="entry name" value="Znf_RING/FYVE/PHD"/>
</dbReference>
<dbReference type="InterPro" id="IPR001841">
    <property type="entry name" value="Znf_RING"/>
</dbReference>
<evidence type="ECO:0000256" key="2">
    <source>
        <dbReference type="ARBA" id="ARBA00022737"/>
    </source>
</evidence>
<dbReference type="InterPro" id="IPR019775">
    <property type="entry name" value="WD40_repeat_CS"/>
</dbReference>
<dbReference type="PANTHER" id="PTHR22847">
    <property type="entry name" value="WD40 REPEAT PROTEIN"/>
    <property type="match status" value="1"/>
</dbReference>
<dbReference type="EMBL" id="GG663736">
    <property type="protein sequence ID" value="EEH59749.1"/>
    <property type="molecule type" value="Genomic_DNA"/>
</dbReference>
<keyword evidence="3" id="KW-0863">Zinc-finger</keyword>
<dbReference type="SUPFAM" id="SSF50978">
    <property type="entry name" value="WD40 repeat-like"/>
    <property type="match status" value="1"/>
</dbReference>
<dbReference type="PROSITE" id="PS00678">
    <property type="entry name" value="WD_REPEATS_1"/>
    <property type="match status" value="1"/>
</dbReference>
<reference evidence="6 7" key="1">
    <citation type="journal article" date="2009" name="Science">
        <title>Green evolution and dynamic adaptations revealed by genomes of the marine picoeukaryotes Micromonas.</title>
        <authorList>
            <person name="Worden A.Z."/>
            <person name="Lee J.H."/>
            <person name="Mock T."/>
            <person name="Rouze P."/>
            <person name="Simmons M.P."/>
            <person name="Aerts A.L."/>
            <person name="Allen A.E."/>
            <person name="Cuvelier M.L."/>
            <person name="Derelle E."/>
            <person name="Everett M.V."/>
            <person name="Foulon E."/>
            <person name="Grimwood J."/>
            <person name="Gundlach H."/>
            <person name="Henrissat B."/>
            <person name="Napoli C."/>
            <person name="McDonald S.M."/>
            <person name="Parker M.S."/>
            <person name="Rombauts S."/>
            <person name="Salamov A."/>
            <person name="Von Dassow P."/>
            <person name="Badger J.H."/>
            <person name="Coutinho P.M."/>
            <person name="Demir E."/>
            <person name="Dubchak I."/>
            <person name="Gentemann C."/>
            <person name="Eikrem W."/>
            <person name="Gready J.E."/>
            <person name="John U."/>
            <person name="Lanier W."/>
            <person name="Lindquist E.A."/>
            <person name="Lucas S."/>
            <person name="Mayer K.F."/>
            <person name="Moreau H."/>
            <person name="Not F."/>
            <person name="Otillar R."/>
            <person name="Panaud O."/>
            <person name="Pangilinan J."/>
            <person name="Paulsen I."/>
            <person name="Piegu B."/>
            <person name="Poliakov A."/>
            <person name="Robbens S."/>
            <person name="Schmutz J."/>
            <person name="Toulza E."/>
            <person name="Wyss T."/>
            <person name="Zelensky A."/>
            <person name="Zhou K."/>
            <person name="Armbrust E.V."/>
            <person name="Bhattacharya D."/>
            <person name="Goodenough U.W."/>
            <person name="Van de Peer Y."/>
            <person name="Grigoriev I.V."/>
        </authorList>
    </citation>
    <scope>NUCLEOTIDE SEQUENCE [LARGE SCALE GENOMIC DNA]</scope>
    <source>
        <strain evidence="6 7">CCMP1545</strain>
    </source>
</reference>
<dbReference type="SMART" id="SM00320">
    <property type="entry name" value="WD40"/>
    <property type="match status" value="7"/>
</dbReference>
<dbReference type="GO" id="GO:0003723">
    <property type="term" value="F:RNA binding"/>
    <property type="evidence" value="ECO:0007669"/>
    <property type="project" value="InterPro"/>
</dbReference>
<name>C1MKF0_MICPC</name>
<keyword evidence="1 4" id="KW-0853">WD repeat</keyword>
<sequence>MWRKARLVAVNEHAHDASIKGISAGSWPFAASEPLHLSFSSSSIDAKSPSIFATAGMDGVARVWRLVDGKVTERLRRVTVLEGHSAGVRAVALPPPHRPHRPTAMRLGAVTTSYDATVRLWYIGDKTQRCFVTQPLRGHAAPVLAATIAPNGKVLATGGEDGRVCLWSLSDSKDSDCNLVTDSLFRCQSPSTASPRPGTLDPIASVNVYERSPVRCVAWSTDECAATGGEDGSIRVWSKANGGGMAKCVFVLAGHFAAVTSIALCPRKHTRKNVGRTKKGQDLIGERSRLLAGCDEGFFQVWRVDVRDEKKDNAIATLTWEWGDRAHVGTVRCALLFTTDAGLVVSSSEDRTVRLWDLQSGECVNVLLTGSAAAVECVSFSFCGYFLGVGIANGSLQVWRDDTDNSPAADFDASSVMTTVAARIELGIRPLLHPHDFESSVAAESAAGTAVTSSLLREAFDAANEDALAALPRIDKAVLVSGVANVERYRGEIQVVRGASGALQTLCIVCHEWIELKCVGGGDGRDLAMPLPCGHIFHRSCILPWLLNSTTCPTCRASVFKTGGIKPTACTLLSKASDCSRL</sequence>
<dbReference type="Gene3D" id="2.130.10.10">
    <property type="entry name" value="YVTN repeat-like/Quinoprotein amine dehydrogenase"/>
    <property type="match status" value="3"/>
</dbReference>
<evidence type="ECO:0000313" key="6">
    <source>
        <dbReference type="EMBL" id="EEH59749.1"/>
    </source>
</evidence>
<keyword evidence="2" id="KW-0677">Repeat</keyword>
<dbReference type="RefSeq" id="XP_003056373.1">
    <property type="nucleotide sequence ID" value="XM_003056327.1"/>
</dbReference>
<dbReference type="PROSITE" id="PS50082">
    <property type="entry name" value="WD_REPEATS_2"/>
    <property type="match status" value="2"/>
</dbReference>
<feature type="repeat" description="WD" evidence="4">
    <location>
        <begin position="136"/>
        <end position="177"/>
    </location>
</feature>
<dbReference type="PROSITE" id="PS50089">
    <property type="entry name" value="ZF_RING_2"/>
    <property type="match status" value="1"/>
</dbReference>
<dbReference type="eggNOG" id="KOG0271">
    <property type="taxonomic scope" value="Eukaryota"/>
</dbReference>
<dbReference type="InterPro" id="IPR036322">
    <property type="entry name" value="WD40_repeat_dom_sf"/>
</dbReference>
<dbReference type="Proteomes" id="UP000001876">
    <property type="component" value="Unassembled WGS sequence"/>
</dbReference>
<dbReference type="Gene3D" id="3.30.40.10">
    <property type="entry name" value="Zinc/RING finger domain, C3HC4 (zinc finger)"/>
    <property type="match status" value="1"/>
</dbReference>
<dbReference type="AlphaFoldDB" id="C1MKF0"/>
<dbReference type="Pfam" id="PF13639">
    <property type="entry name" value="zf-RING_2"/>
    <property type="match status" value="1"/>
</dbReference>
<evidence type="ECO:0000259" key="5">
    <source>
        <dbReference type="PROSITE" id="PS50089"/>
    </source>
</evidence>
<evidence type="ECO:0000313" key="7">
    <source>
        <dbReference type="Proteomes" id="UP000001876"/>
    </source>
</evidence>
<feature type="domain" description="RING-type" evidence="5">
    <location>
        <begin position="507"/>
        <end position="556"/>
    </location>
</feature>
<evidence type="ECO:0000256" key="3">
    <source>
        <dbReference type="PROSITE-ProRule" id="PRU00175"/>
    </source>
</evidence>
<dbReference type="InterPro" id="IPR020472">
    <property type="entry name" value="WD40_PAC1"/>
</dbReference>
<feature type="repeat" description="WD" evidence="4">
    <location>
        <begin position="334"/>
        <end position="366"/>
    </location>
</feature>
<dbReference type="CDD" id="cd16460">
    <property type="entry name" value="RING-H2_DZIP3"/>
    <property type="match status" value="1"/>
</dbReference>
<evidence type="ECO:0000256" key="1">
    <source>
        <dbReference type="ARBA" id="ARBA00022574"/>
    </source>
</evidence>
<evidence type="ECO:0000256" key="4">
    <source>
        <dbReference type="PROSITE-ProRule" id="PRU00221"/>
    </source>
</evidence>
<dbReference type="InterPro" id="IPR015943">
    <property type="entry name" value="WD40/YVTN_repeat-like_dom_sf"/>
</dbReference>
<keyword evidence="3" id="KW-0479">Metal-binding</keyword>
<dbReference type="PANTHER" id="PTHR22847:SF637">
    <property type="entry name" value="WD REPEAT DOMAIN 5B"/>
    <property type="match status" value="1"/>
</dbReference>
<keyword evidence="3" id="KW-0862">Zinc</keyword>
<dbReference type="OrthoDB" id="21204at2759"/>
<dbReference type="KEGG" id="mpp:MICPUCDRAFT_55314"/>
<dbReference type="InterPro" id="IPR001680">
    <property type="entry name" value="WD40_rpt"/>
</dbReference>
<dbReference type="Pfam" id="PF00400">
    <property type="entry name" value="WD40"/>
    <property type="match status" value="4"/>
</dbReference>
<proteinExistence type="predicted"/>